<feature type="compositionally biased region" description="Low complexity" evidence="2">
    <location>
        <begin position="281"/>
        <end position="319"/>
    </location>
</feature>
<feature type="region of interest" description="Disordered" evidence="2">
    <location>
        <begin position="180"/>
        <end position="200"/>
    </location>
</feature>
<accession>A0ABD0KEM1</accession>
<keyword evidence="1" id="KW-0175">Coiled coil</keyword>
<feature type="coiled-coil region" evidence="1">
    <location>
        <begin position="92"/>
        <end position="119"/>
    </location>
</feature>
<proteinExistence type="predicted"/>
<evidence type="ECO:0000256" key="1">
    <source>
        <dbReference type="SAM" id="Coils"/>
    </source>
</evidence>
<keyword evidence="4" id="KW-1185">Reference proteome</keyword>
<dbReference type="Proteomes" id="UP001519460">
    <property type="component" value="Unassembled WGS sequence"/>
</dbReference>
<comment type="caution">
    <text evidence="3">The sequence shown here is derived from an EMBL/GenBank/DDBJ whole genome shotgun (WGS) entry which is preliminary data.</text>
</comment>
<reference evidence="3 4" key="1">
    <citation type="journal article" date="2023" name="Sci. Data">
        <title>Genome assembly of the Korean intertidal mud-creeper Batillaria attramentaria.</title>
        <authorList>
            <person name="Patra A.K."/>
            <person name="Ho P.T."/>
            <person name="Jun S."/>
            <person name="Lee S.J."/>
            <person name="Kim Y."/>
            <person name="Won Y.J."/>
        </authorList>
    </citation>
    <scope>NUCLEOTIDE SEQUENCE [LARGE SCALE GENOMIC DNA]</scope>
    <source>
        <strain evidence="3">Wonlab-2016</strain>
    </source>
</reference>
<protein>
    <submittedName>
        <fullName evidence="3">Uncharacterized protein</fullName>
    </submittedName>
</protein>
<dbReference type="EMBL" id="JACVVK020000195">
    <property type="protein sequence ID" value="KAK7485390.1"/>
    <property type="molecule type" value="Genomic_DNA"/>
</dbReference>
<evidence type="ECO:0000313" key="4">
    <source>
        <dbReference type="Proteomes" id="UP001519460"/>
    </source>
</evidence>
<name>A0ABD0KEM1_9CAEN</name>
<organism evidence="3 4">
    <name type="scientific">Batillaria attramentaria</name>
    <dbReference type="NCBI Taxonomy" id="370345"/>
    <lineage>
        <taxon>Eukaryota</taxon>
        <taxon>Metazoa</taxon>
        <taxon>Spiralia</taxon>
        <taxon>Lophotrochozoa</taxon>
        <taxon>Mollusca</taxon>
        <taxon>Gastropoda</taxon>
        <taxon>Caenogastropoda</taxon>
        <taxon>Sorbeoconcha</taxon>
        <taxon>Cerithioidea</taxon>
        <taxon>Batillariidae</taxon>
        <taxon>Batillaria</taxon>
    </lineage>
</organism>
<gene>
    <name evidence="3" type="ORF">BaRGS_00023338</name>
</gene>
<evidence type="ECO:0000256" key="2">
    <source>
        <dbReference type="SAM" id="MobiDB-lite"/>
    </source>
</evidence>
<dbReference type="AlphaFoldDB" id="A0ABD0KEM1"/>
<sequence>MTEASPSVCRQLSDGVVASERCHEVVSPRLDAAVIRLHTLHTKIQGLVQGVKTYSHLASRATGLSSLVAWCHVAVVQGCSKVRRFVHGGLEYPATLQRVEELEQQLQMLIEEKNALEKCININKEDGADAETKSQAVCSACPRCLNLLGSGQNTDPTDEKGGSRPMVTLEDLQKVKLKKADDRVPELSERKNGFESSSAPTDLRRMALRKTQSAVLFREKENILPIRAEDVAHQKNHLKKTTLKRSPGGTPQRDRKRRRESGQGLTPMMTKALRLKFQTQSPCLSSDSDCSPMSSPDTTRSGSVSTSLETSSLVTAGTP</sequence>
<feature type="region of interest" description="Disordered" evidence="2">
    <location>
        <begin position="228"/>
        <end position="319"/>
    </location>
</feature>
<feature type="compositionally biased region" description="Basic and acidic residues" evidence="2">
    <location>
        <begin position="180"/>
        <end position="193"/>
    </location>
</feature>
<feature type="compositionally biased region" description="Basic residues" evidence="2">
    <location>
        <begin position="234"/>
        <end position="243"/>
    </location>
</feature>
<evidence type="ECO:0000313" key="3">
    <source>
        <dbReference type="EMBL" id="KAK7485390.1"/>
    </source>
</evidence>